<sequence length="133" mass="15616">MNNNKLSEKEEQIKKLAFEHMNKSFQRMKKNLNPIDLEDLIKQAETIVIKAYELTKKDPQKHANEYRDRLFKVSKLLVLTLSHYKDMVYKGICRHLIENEKGESEINDMPLSSYFDAAENISQIEGSVENLKK</sequence>
<keyword evidence="4" id="KW-1185">Reference proteome</keyword>
<evidence type="ECO:0000313" key="4">
    <source>
        <dbReference type="Proteomes" id="UP001058569"/>
    </source>
</evidence>
<dbReference type="EMBL" id="UZVY01000001">
    <property type="protein sequence ID" value="VDR42007.1"/>
    <property type="molecule type" value="Genomic_DNA"/>
</dbReference>
<organism evidence="2 3">
    <name type="scientific">Mycoplasmopsis caviae</name>
    <dbReference type="NCBI Taxonomy" id="55603"/>
    <lineage>
        <taxon>Bacteria</taxon>
        <taxon>Bacillati</taxon>
        <taxon>Mycoplasmatota</taxon>
        <taxon>Mycoplasmoidales</taxon>
        <taxon>Metamycoplasmataceae</taxon>
        <taxon>Mycoplasmopsis</taxon>
    </lineage>
</organism>
<reference evidence="2 3" key="1">
    <citation type="submission" date="2018-12" db="EMBL/GenBank/DDBJ databases">
        <authorList>
            <consortium name="Pathogen Informatics"/>
        </authorList>
    </citation>
    <scope>NUCLEOTIDE SEQUENCE [LARGE SCALE GENOMIC DNA]</scope>
    <source>
        <strain evidence="2 3">NCTC10126</strain>
    </source>
</reference>
<dbReference type="Proteomes" id="UP001058569">
    <property type="component" value="Chromosome"/>
</dbReference>
<evidence type="ECO:0000313" key="3">
    <source>
        <dbReference type="Proteomes" id="UP000280036"/>
    </source>
</evidence>
<gene>
    <name evidence="2" type="ORF">NCTC10126_00503</name>
    <name evidence="1" type="ORF">NPA07_05330</name>
</gene>
<dbReference type="AlphaFoldDB" id="A0A3P8KWY0"/>
<name>A0A3P8KWY0_9BACT</name>
<dbReference type="RefSeq" id="WP_126118244.1">
    <property type="nucleotide sequence ID" value="NZ_CP101806.1"/>
</dbReference>
<dbReference type="EMBL" id="CP101806">
    <property type="protein sequence ID" value="UUD35197.1"/>
    <property type="molecule type" value="Genomic_DNA"/>
</dbReference>
<reference evidence="1" key="2">
    <citation type="submission" date="2022-07" db="EMBL/GenBank/DDBJ databases">
        <title>Complete genome of Mycoplasma caviae type strain G122.</title>
        <authorList>
            <person name="Spergser J."/>
        </authorList>
    </citation>
    <scope>NUCLEOTIDE SEQUENCE</scope>
    <source>
        <strain evidence="1">G122</strain>
    </source>
</reference>
<evidence type="ECO:0000313" key="1">
    <source>
        <dbReference type="EMBL" id="UUD35197.1"/>
    </source>
</evidence>
<protein>
    <submittedName>
        <fullName evidence="2">Uncharacterized protein</fullName>
    </submittedName>
</protein>
<proteinExistence type="predicted"/>
<accession>A0A3P8KWY0</accession>
<dbReference type="Proteomes" id="UP000280036">
    <property type="component" value="Unassembled WGS sequence"/>
</dbReference>
<evidence type="ECO:0000313" key="2">
    <source>
        <dbReference type="EMBL" id="VDR42007.1"/>
    </source>
</evidence>